<dbReference type="Pfam" id="PF00561">
    <property type="entry name" value="Abhydrolase_1"/>
    <property type="match status" value="1"/>
</dbReference>
<sequence length="267" mass="28844">MAMLEVNGVRTHYQLLPARDAGQGEPPVVVFVHGLGYDSLASFYLTLCPPVAAAGMTALAYDLRAHGRTDRPASGYRVGDFVDDLRELLDRLDLRRPVHLVGNSFGGTVAFSFAARHPERVAGIVSIEAEPATEAWAEKMGRTLGNVLDEIAKEEYLAWVTRTFGAHHARLARAAHALIAATSIVTDVPSGPLLSTADLDSITCPVLSILGDQGFQSDDPLAVERLLPDCRTEVIEGQNHSVLVERHRTVRAMVLEFVASLSQRAAA</sequence>
<evidence type="ECO:0000313" key="2">
    <source>
        <dbReference type="EMBL" id="GGS48075.1"/>
    </source>
</evidence>
<dbReference type="Proteomes" id="UP000660680">
    <property type="component" value="Unassembled WGS sequence"/>
</dbReference>
<dbReference type="PRINTS" id="PR00111">
    <property type="entry name" value="ABHYDROLASE"/>
</dbReference>
<proteinExistence type="predicted"/>
<dbReference type="AlphaFoldDB" id="A0A918LHI6"/>
<reference evidence="2" key="2">
    <citation type="submission" date="2020-09" db="EMBL/GenBank/DDBJ databases">
        <authorList>
            <person name="Sun Q."/>
            <person name="Ohkuma M."/>
        </authorList>
    </citation>
    <scope>NUCLEOTIDE SEQUENCE</scope>
    <source>
        <strain evidence="2">JCM 3276</strain>
    </source>
</reference>
<evidence type="ECO:0000313" key="3">
    <source>
        <dbReference type="Proteomes" id="UP000660680"/>
    </source>
</evidence>
<dbReference type="InterPro" id="IPR029058">
    <property type="entry name" value="AB_hydrolase_fold"/>
</dbReference>
<keyword evidence="3" id="KW-1185">Reference proteome</keyword>
<dbReference type="PANTHER" id="PTHR43798">
    <property type="entry name" value="MONOACYLGLYCEROL LIPASE"/>
    <property type="match status" value="1"/>
</dbReference>
<dbReference type="GO" id="GO:0016020">
    <property type="term" value="C:membrane"/>
    <property type="evidence" value="ECO:0007669"/>
    <property type="project" value="TreeGrafter"/>
</dbReference>
<name>A0A918LHI6_9PSEU</name>
<comment type="caution">
    <text evidence="2">The sequence shown here is derived from an EMBL/GenBank/DDBJ whole genome shotgun (WGS) entry which is preliminary data.</text>
</comment>
<dbReference type="InterPro" id="IPR000073">
    <property type="entry name" value="AB_hydrolase_1"/>
</dbReference>
<organism evidence="2 3">
    <name type="scientific">Actinokineospora fastidiosa</name>
    <dbReference type="NCBI Taxonomy" id="1816"/>
    <lineage>
        <taxon>Bacteria</taxon>
        <taxon>Bacillati</taxon>
        <taxon>Actinomycetota</taxon>
        <taxon>Actinomycetes</taxon>
        <taxon>Pseudonocardiales</taxon>
        <taxon>Pseudonocardiaceae</taxon>
        <taxon>Actinokineospora</taxon>
    </lineage>
</organism>
<feature type="domain" description="AB hydrolase-1" evidence="1">
    <location>
        <begin position="27"/>
        <end position="178"/>
    </location>
</feature>
<dbReference type="EMBL" id="BMRB01000004">
    <property type="protein sequence ID" value="GGS48075.1"/>
    <property type="molecule type" value="Genomic_DNA"/>
</dbReference>
<dbReference type="PANTHER" id="PTHR43798:SF33">
    <property type="entry name" value="HYDROLASE, PUTATIVE (AFU_ORTHOLOGUE AFUA_2G14860)-RELATED"/>
    <property type="match status" value="1"/>
</dbReference>
<protein>
    <submittedName>
        <fullName evidence="2">Alpha/beta hydrolase</fullName>
    </submittedName>
</protein>
<gene>
    <name evidence="2" type="ORF">GCM10010171_49140</name>
</gene>
<keyword evidence="2" id="KW-0378">Hydrolase</keyword>
<dbReference type="Gene3D" id="3.40.50.1820">
    <property type="entry name" value="alpha/beta hydrolase"/>
    <property type="match status" value="1"/>
</dbReference>
<accession>A0A918LHI6</accession>
<dbReference type="SUPFAM" id="SSF53474">
    <property type="entry name" value="alpha/beta-Hydrolases"/>
    <property type="match status" value="1"/>
</dbReference>
<dbReference type="GO" id="GO:0016787">
    <property type="term" value="F:hydrolase activity"/>
    <property type="evidence" value="ECO:0007669"/>
    <property type="project" value="UniProtKB-KW"/>
</dbReference>
<dbReference type="InterPro" id="IPR050266">
    <property type="entry name" value="AB_hydrolase_sf"/>
</dbReference>
<reference evidence="2" key="1">
    <citation type="journal article" date="2014" name="Int. J. Syst. Evol. Microbiol.">
        <title>Complete genome sequence of Corynebacterium casei LMG S-19264T (=DSM 44701T), isolated from a smear-ripened cheese.</title>
        <authorList>
            <consortium name="US DOE Joint Genome Institute (JGI-PGF)"/>
            <person name="Walter F."/>
            <person name="Albersmeier A."/>
            <person name="Kalinowski J."/>
            <person name="Ruckert C."/>
        </authorList>
    </citation>
    <scope>NUCLEOTIDE SEQUENCE</scope>
    <source>
        <strain evidence="2">JCM 3276</strain>
    </source>
</reference>
<evidence type="ECO:0000259" key="1">
    <source>
        <dbReference type="Pfam" id="PF00561"/>
    </source>
</evidence>